<proteinExistence type="predicted"/>
<gene>
    <name evidence="1" type="ORF">DAVIS_01280</name>
</gene>
<evidence type="ECO:0000313" key="2">
    <source>
        <dbReference type="Proteomes" id="UP000257451"/>
    </source>
</evidence>
<dbReference type="EMBL" id="PEDF01000036">
    <property type="protein sequence ID" value="RFZ45078.1"/>
    <property type="molecule type" value="Genomic_DNA"/>
</dbReference>
<accession>A0A3E2MZE2</accession>
<sequence length="97" mass="10438">MRKIVVLYLLKRLWLSLVALGHVIRSACRACIWKFNVCGVDPAAAVRDNDDDTERGALGTERPSKAEGFVVSHDAMHDSRTVGAVLISSGKVGCPCG</sequence>
<dbReference type="GeneID" id="34339544"/>
<dbReference type="RefSeq" id="WP_036449677.1">
    <property type="nucleotide sequence ID" value="NZ_CAXKZP010000036.1"/>
</dbReference>
<comment type="caution">
    <text evidence="1">The sequence shown here is derived from an EMBL/GenBank/DDBJ whole genome shotgun (WGS) entry which is preliminary data.</text>
</comment>
<organism evidence="1 2">
    <name type="scientific">Mycobacterium marinum</name>
    <dbReference type="NCBI Taxonomy" id="1781"/>
    <lineage>
        <taxon>Bacteria</taxon>
        <taxon>Bacillati</taxon>
        <taxon>Actinomycetota</taxon>
        <taxon>Actinomycetes</taxon>
        <taxon>Mycobacteriales</taxon>
        <taxon>Mycobacteriaceae</taxon>
        <taxon>Mycobacterium</taxon>
        <taxon>Mycobacterium ulcerans group</taxon>
    </lineage>
</organism>
<evidence type="ECO:0000313" key="1">
    <source>
        <dbReference type="EMBL" id="RFZ45078.1"/>
    </source>
</evidence>
<reference evidence="1 2" key="1">
    <citation type="journal article" date="2018" name="Sci. Rep.">
        <title>Extensive genomic diversity among Mycobacterium marinum strains revealed by whole genome sequencing.</title>
        <authorList>
            <person name="Das S."/>
            <person name="Pettersson B.M."/>
            <person name="Behra P.R."/>
            <person name="Mallick A."/>
            <person name="Cheramie M."/>
            <person name="Ramesh M."/>
            <person name="Shirreff L."/>
            <person name="DuCote T."/>
            <person name="Dasgupta S."/>
            <person name="Ennis D.G."/>
            <person name="Kirsebom L.A."/>
        </authorList>
    </citation>
    <scope>NUCLEOTIDE SEQUENCE [LARGE SCALE GENOMIC DNA]</scope>
    <source>
        <strain evidence="1 2">Davis1</strain>
    </source>
</reference>
<name>A0A3E2MZE2_MYCMR</name>
<protein>
    <submittedName>
        <fullName evidence="1">Uncharacterized protein</fullName>
    </submittedName>
</protein>
<dbReference type="Proteomes" id="UP000257451">
    <property type="component" value="Unassembled WGS sequence"/>
</dbReference>
<dbReference type="AlphaFoldDB" id="A0A3E2MZE2"/>